<keyword evidence="7 8" id="KW-0472">Membrane</keyword>
<feature type="transmembrane region" description="Helical" evidence="8">
    <location>
        <begin position="412"/>
        <end position="430"/>
    </location>
</feature>
<feature type="transmembrane region" description="Helical" evidence="8">
    <location>
        <begin position="442"/>
        <end position="463"/>
    </location>
</feature>
<name>A0A7R9C1D5_9CRUS</name>
<evidence type="ECO:0000313" key="11">
    <source>
        <dbReference type="Proteomes" id="UP000678499"/>
    </source>
</evidence>
<dbReference type="InterPro" id="IPR036259">
    <property type="entry name" value="MFS_trans_sf"/>
</dbReference>
<dbReference type="GO" id="GO:0022857">
    <property type="term" value="F:transmembrane transporter activity"/>
    <property type="evidence" value="ECO:0007669"/>
    <property type="project" value="InterPro"/>
</dbReference>
<evidence type="ECO:0000259" key="9">
    <source>
        <dbReference type="PROSITE" id="PS50850"/>
    </source>
</evidence>
<accession>A0A7R9C1D5</accession>
<feature type="domain" description="Major facilitator superfamily (MFS) profile" evidence="9">
    <location>
        <begin position="320"/>
        <end position="464"/>
    </location>
</feature>
<dbReference type="GO" id="GO:0016020">
    <property type="term" value="C:membrane"/>
    <property type="evidence" value="ECO:0007669"/>
    <property type="project" value="UniProtKB-SubCell"/>
</dbReference>
<dbReference type="SUPFAM" id="SSF102588">
    <property type="entry name" value="LmbE-like"/>
    <property type="match status" value="1"/>
</dbReference>
<evidence type="ECO:0000256" key="7">
    <source>
        <dbReference type="ARBA" id="ARBA00023136"/>
    </source>
</evidence>
<dbReference type="PANTHER" id="PTHR23514:SF13">
    <property type="entry name" value="INNER MEMBRANE PROTEIN YBJJ"/>
    <property type="match status" value="1"/>
</dbReference>
<keyword evidence="11" id="KW-1185">Reference proteome</keyword>
<dbReference type="OrthoDB" id="21225at2759"/>
<dbReference type="Gene3D" id="2.40.110.10">
    <property type="entry name" value="Butyryl-CoA Dehydrogenase, subunit A, domain 2"/>
    <property type="match status" value="1"/>
</dbReference>
<feature type="non-terminal residue" evidence="10">
    <location>
        <position position="464"/>
    </location>
</feature>
<dbReference type="SUPFAM" id="SSF103473">
    <property type="entry name" value="MFS general substrate transporter"/>
    <property type="match status" value="1"/>
</dbReference>
<keyword evidence="5" id="KW-0274">FAD</keyword>
<organism evidence="10">
    <name type="scientific">Notodromas monacha</name>
    <dbReference type="NCBI Taxonomy" id="399045"/>
    <lineage>
        <taxon>Eukaryota</taxon>
        <taxon>Metazoa</taxon>
        <taxon>Ecdysozoa</taxon>
        <taxon>Arthropoda</taxon>
        <taxon>Crustacea</taxon>
        <taxon>Oligostraca</taxon>
        <taxon>Ostracoda</taxon>
        <taxon>Podocopa</taxon>
        <taxon>Podocopida</taxon>
        <taxon>Cypridocopina</taxon>
        <taxon>Cypridoidea</taxon>
        <taxon>Cyprididae</taxon>
        <taxon>Notodromas</taxon>
    </lineage>
</organism>
<protein>
    <recommendedName>
        <fullName evidence="9">Major facilitator superfamily (MFS) profile domain-containing protein</fullName>
    </recommendedName>
</protein>
<dbReference type="GO" id="GO:0016627">
    <property type="term" value="F:oxidoreductase activity, acting on the CH-CH group of donors"/>
    <property type="evidence" value="ECO:0007669"/>
    <property type="project" value="InterPro"/>
</dbReference>
<evidence type="ECO:0000256" key="2">
    <source>
        <dbReference type="ARBA" id="ARBA00004141"/>
    </source>
</evidence>
<dbReference type="InterPro" id="IPR046373">
    <property type="entry name" value="Acyl-CoA_Oxase/DH_mid-dom_sf"/>
</dbReference>
<evidence type="ECO:0000256" key="1">
    <source>
        <dbReference type="ARBA" id="ARBA00001974"/>
    </source>
</evidence>
<feature type="transmembrane region" description="Helical" evidence="8">
    <location>
        <begin position="387"/>
        <end position="406"/>
    </location>
</feature>
<feature type="transmembrane region" description="Helical" evidence="8">
    <location>
        <begin position="354"/>
        <end position="375"/>
    </location>
</feature>
<comment type="cofactor">
    <cofactor evidence="1">
        <name>FAD</name>
        <dbReference type="ChEBI" id="CHEBI:57692"/>
    </cofactor>
</comment>
<keyword evidence="3" id="KW-0285">Flavoprotein</keyword>
<keyword evidence="6 8" id="KW-1133">Transmembrane helix</keyword>
<gene>
    <name evidence="10" type="ORF">NMOB1V02_LOCUS12129</name>
</gene>
<evidence type="ECO:0000313" key="10">
    <source>
        <dbReference type="EMBL" id="CAD7284524.1"/>
    </source>
</evidence>
<dbReference type="PROSITE" id="PS50850">
    <property type="entry name" value="MFS"/>
    <property type="match status" value="1"/>
</dbReference>
<dbReference type="InterPro" id="IPR011701">
    <property type="entry name" value="MFS"/>
</dbReference>
<evidence type="ECO:0000256" key="6">
    <source>
        <dbReference type="ARBA" id="ARBA00022989"/>
    </source>
</evidence>
<comment type="subcellular location">
    <subcellularLocation>
        <location evidence="2">Membrane</location>
        <topology evidence="2">Multi-pass membrane protein</topology>
    </subcellularLocation>
</comment>
<evidence type="ECO:0000256" key="3">
    <source>
        <dbReference type="ARBA" id="ARBA00022630"/>
    </source>
</evidence>
<dbReference type="InterPro" id="IPR024078">
    <property type="entry name" value="LmbE-like_dom_sf"/>
</dbReference>
<evidence type="ECO:0000256" key="8">
    <source>
        <dbReference type="SAM" id="Phobius"/>
    </source>
</evidence>
<dbReference type="Pfam" id="PF07690">
    <property type="entry name" value="MFS_1"/>
    <property type="match status" value="1"/>
</dbReference>
<dbReference type="Gene3D" id="1.20.1250.20">
    <property type="entry name" value="MFS general substrate transporter like domains"/>
    <property type="match status" value="1"/>
</dbReference>
<dbReference type="EMBL" id="OA890613">
    <property type="protein sequence ID" value="CAD7284524.1"/>
    <property type="molecule type" value="Genomic_DNA"/>
</dbReference>
<dbReference type="InterPro" id="IPR020846">
    <property type="entry name" value="MFS_dom"/>
</dbReference>
<evidence type="ECO:0000256" key="5">
    <source>
        <dbReference type="ARBA" id="ARBA00022827"/>
    </source>
</evidence>
<feature type="non-terminal residue" evidence="10">
    <location>
        <position position="1"/>
    </location>
</feature>
<dbReference type="Gene3D" id="3.40.50.10320">
    <property type="entry name" value="LmbE-like"/>
    <property type="match status" value="1"/>
</dbReference>
<dbReference type="AlphaFoldDB" id="A0A7R9C1D5"/>
<dbReference type="InterPro" id="IPR051788">
    <property type="entry name" value="MFS_Transporter"/>
</dbReference>
<reference evidence="10" key="1">
    <citation type="submission" date="2020-11" db="EMBL/GenBank/DDBJ databases">
        <authorList>
            <person name="Tran Van P."/>
        </authorList>
    </citation>
    <scope>NUCLEOTIDE SEQUENCE</scope>
</reference>
<sequence>ILHELGYQHEIDEETWAVWAADGGPVPLQVENGLCHGIKPWCSGAEFIHKALISFKDQQGQSQLCIIDLNQSLITIDLAHWQAIGMQGTQTARVNFQEIAVKLIGHPNDYLDRVGFWHGAAGVAACWYGAAVRLVDELQQSCLKAPNPFKKMYLGQLATRLAVTRQYFQYIAQLIDSQPKLSHERDVRILRAQAEQSCLEDGHPDHEAVGKTVQAFALAHDMSYLHVLIWAWHWARPLDPRINWQKARAYNLTQAQLIKKRQAIMQFKSQIETDESTGNAAILSPAIIELPYSIKAVENTSLDASSKVKKSIRQRLPQPLIILIGIACFIIFMVEGAAMDWSGIYLTQQYGVNTAFAGLAYTFFAIAMTTGRFTGHYLIRYFGEKKLLTYSAICATLGLALVSIAPYWWLVLVGYTLVGTGCSNIVPIMFSRAGRQTVMPSAVALSCVSTMAYTGILVGPAFIG</sequence>
<dbReference type="PANTHER" id="PTHR23514">
    <property type="entry name" value="BYPASS OF STOP CODON PROTEIN 6"/>
    <property type="match status" value="1"/>
</dbReference>
<dbReference type="Proteomes" id="UP000678499">
    <property type="component" value="Unassembled WGS sequence"/>
</dbReference>
<evidence type="ECO:0000256" key="4">
    <source>
        <dbReference type="ARBA" id="ARBA00022692"/>
    </source>
</evidence>
<proteinExistence type="predicted"/>
<keyword evidence="4 8" id="KW-0812">Transmembrane</keyword>
<dbReference type="EMBL" id="CAJPEX010008576">
    <property type="protein sequence ID" value="CAG0924676.1"/>
    <property type="molecule type" value="Genomic_DNA"/>
</dbReference>
<feature type="transmembrane region" description="Helical" evidence="8">
    <location>
        <begin position="316"/>
        <end position="334"/>
    </location>
</feature>